<comment type="function">
    <text evidence="11">Component of the F(0) channel, it forms part of the peripheral stalk, linking F(1) to F(0). The b'-subunit is a diverged and duplicated form of b found in plants and photosynthetic bacteria.</text>
</comment>
<evidence type="ECO:0000256" key="14">
    <source>
        <dbReference type="RuleBase" id="RU003848"/>
    </source>
</evidence>
<evidence type="ECO:0000256" key="9">
    <source>
        <dbReference type="ARBA" id="ARBA00023310"/>
    </source>
</evidence>
<evidence type="ECO:0000256" key="3">
    <source>
        <dbReference type="ARBA" id="ARBA00022547"/>
    </source>
</evidence>
<evidence type="ECO:0000313" key="16">
    <source>
        <dbReference type="EMBL" id="ABZ73499.1"/>
    </source>
</evidence>
<keyword evidence="2 13" id="KW-0813">Transport</keyword>
<keyword evidence="9 13" id="KW-0066">ATP synthesis</keyword>
<comment type="subcellular location">
    <subcellularLocation>
        <location evidence="13">Cell membrane</location>
        <topology evidence="13">Single-pass membrane protein</topology>
    </subcellularLocation>
    <subcellularLocation>
        <location evidence="12">Endomembrane system</location>
        <topology evidence="12">Single-pass membrane protein</topology>
    </subcellularLocation>
</comment>
<organism evidence="16">
    <name type="scientific">Caulobacter sp. (strain K31)</name>
    <dbReference type="NCBI Taxonomy" id="366602"/>
    <lineage>
        <taxon>Bacteria</taxon>
        <taxon>Pseudomonadati</taxon>
        <taxon>Pseudomonadota</taxon>
        <taxon>Alphaproteobacteria</taxon>
        <taxon>Caulobacterales</taxon>
        <taxon>Caulobacteraceae</taxon>
        <taxon>Caulobacter</taxon>
    </lineage>
</organism>
<dbReference type="GO" id="GO:0045259">
    <property type="term" value="C:proton-transporting ATP synthase complex"/>
    <property type="evidence" value="ECO:0007669"/>
    <property type="project" value="UniProtKB-KW"/>
</dbReference>
<comment type="subunit">
    <text evidence="13">F-type ATPases have 2 components, F(1) - the catalytic core - and F(0) - the membrane proton channel. F(1) has five subunits: alpha(3), beta(3), gamma(1), delta(1), epsilon(1). F(0) has three main subunits: a(1), b(2) and c(10-14). The alpha and beta chains form an alternating ring which encloses part of the gamma chain. F(1) is attached to F(0) by a central stalk formed by the gamma and epsilon chains, while a peripheral stalk is formed by the delta and b chains.</text>
</comment>
<protein>
    <recommendedName>
        <fullName evidence="13">ATP synthase subunit b</fullName>
    </recommendedName>
    <alternativeName>
        <fullName evidence="13">ATP synthase F(0) sector subunit b</fullName>
    </alternativeName>
    <alternativeName>
        <fullName evidence="13">ATPase subunit I</fullName>
    </alternativeName>
    <alternativeName>
        <fullName evidence="13">F-type ATPase subunit b</fullName>
        <shortName evidence="13">F-ATPase subunit b</shortName>
    </alternativeName>
</protein>
<keyword evidence="7 13" id="KW-0406">Ion transport</keyword>
<dbReference type="PANTHER" id="PTHR33445">
    <property type="entry name" value="ATP SYNTHASE SUBUNIT B', CHLOROPLASTIC"/>
    <property type="match status" value="1"/>
</dbReference>
<name>B0T009_CAUSK</name>
<dbReference type="GO" id="GO:0005886">
    <property type="term" value="C:plasma membrane"/>
    <property type="evidence" value="ECO:0007669"/>
    <property type="project" value="UniProtKB-SubCell"/>
</dbReference>
<dbReference type="InterPro" id="IPR002146">
    <property type="entry name" value="ATP_synth_b/b'su_bac/chlpt"/>
</dbReference>
<feature type="region of interest" description="Disordered" evidence="15">
    <location>
        <begin position="1"/>
        <end position="35"/>
    </location>
</feature>
<evidence type="ECO:0000256" key="11">
    <source>
        <dbReference type="ARBA" id="ARBA00025614"/>
    </source>
</evidence>
<evidence type="ECO:0000256" key="15">
    <source>
        <dbReference type="SAM" id="MobiDB-lite"/>
    </source>
</evidence>
<accession>B0T009</accession>
<dbReference type="OrthoDB" id="9805716at2"/>
<dbReference type="STRING" id="366602.Caul_4379"/>
<keyword evidence="3 13" id="KW-0138">CF(0)</keyword>
<dbReference type="HOGENOM" id="CLU_079215_1_2_5"/>
<sequence length="199" mass="20180">MADPTQSAPAVSTHGAGASPAPGATHEASGAEHGSGGLPQFEFQHWGGQIAYLLVLFAILYVLIARVFTPRMRAVIDERASRIAGALEAARQVQAEALEQSRAAAAELAEARARSQALAFDARAKANAEAAERSAAEEAKLAAHLAQAETRIQGLRDSAMASVGAVASDTAQAIVQKLTGKAASAADLKAATALSGGAA</sequence>
<keyword evidence="6 13" id="KW-1133">Transmembrane helix</keyword>
<feature type="transmembrane region" description="Helical" evidence="13">
    <location>
        <begin position="50"/>
        <end position="69"/>
    </location>
</feature>
<feature type="compositionally biased region" description="Polar residues" evidence="15">
    <location>
        <begin position="1"/>
        <end position="10"/>
    </location>
</feature>
<dbReference type="PANTHER" id="PTHR33445:SF1">
    <property type="entry name" value="ATP SYNTHASE SUBUNIT B"/>
    <property type="match status" value="1"/>
</dbReference>
<comment type="function">
    <text evidence="10 13">F(1)F(0) ATP synthase produces ATP from ADP in the presence of a proton or sodium gradient. F-type ATPases consist of two structural domains, F(1) containing the extramembraneous catalytic core and F(0) containing the membrane proton channel, linked together by a central stalk and a peripheral stalk. During catalysis, ATP synthesis in the catalytic domain of F(1) is coupled via a rotary mechanism of the central stalk subunits to proton translocation.</text>
</comment>
<dbReference type="Pfam" id="PF00430">
    <property type="entry name" value="ATP-synt_B"/>
    <property type="match status" value="1"/>
</dbReference>
<evidence type="ECO:0000256" key="8">
    <source>
        <dbReference type="ARBA" id="ARBA00023136"/>
    </source>
</evidence>
<dbReference type="EMBL" id="CP000927">
    <property type="protein sequence ID" value="ABZ73499.1"/>
    <property type="molecule type" value="Genomic_DNA"/>
</dbReference>
<evidence type="ECO:0000256" key="1">
    <source>
        <dbReference type="ARBA" id="ARBA00005513"/>
    </source>
</evidence>
<evidence type="ECO:0000256" key="10">
    <source>
        <dbReference type="ARBA" id="ARBA00025198"/>
    </source>
</evidence>
<dbReference type="AlphaFoldDB" id="B0T009"/>
<keyword evidence="8 13" id="KW-0472">Membrane</keyword>
<keyword evidence="4 13" id="KW-0812">Transmembrane</keyword>
<evidence type="ECO:0000256" key="13">
    <source>
        <dbReference type="HAMAP-Rule" id="MF_01398"/>
    </source>
</evidence>
<keyword evidence="5 13" id="KW-0375">Hydrogen ion transport</keyword>
<evidence type="ECO:0000256" key="5">
    <source>
        <dbReference type="ARBA" id="ARBA00022781"/>
    </source>
</evidence>
<evidence type="ECO:0000256" key="7">
    <source>
        <dbReference type="ARBA" id="ARBA00023065"/>
    </source>
</evidence>
<dbReference type="GO" id="GO:0046933">
    <property type="term" value="F:proton-transporting ATP synthase activity, rotational mechanism"/>
    <property type="evidence" value="ECO:0007669"/>
    <property type="project" value="UniProtKB-UniRule"/>
</dbReference>
<dbReference type="InterPro" id="IPR050059">
    <property type="entry name" value="ATP_synthase_B_chain"/>
</dbReference>
<reference evidence="16" key="1">
    <citation type="submission" date="2008-01" db="EMBL/GenBank/DDBJ databases">
        <title>Complete sequence of chromosome of Caulobacter sp. K31.</title>
        <authorList>
            <consortium name="US DOE Joint Genome Institute"/>
            <person name="Copeland A."/>
            <person name="Lucas S."/>
            <person name="Lapidus A."/>
            <person name="Barry K."/>
            <person name="Glavina del Rio T."/>
            <person name="Dalin E."/>
            <person name="Tice H."/>
            <person name="Pitluck S."/>
            <person name="Bruce D."/>
            <person name="Goodwin L."/>
            <person name="Thompson L.S."/>
            <person name="Brettin T."/>
            <person name="Detter J.C."/>
            <person name="Han C."/>
            <person name="Schmutz J."/>
            <person name="Larimer F."/>
            <person name="Land M."/>
            <person name="Hauser L."/>
            <person name="Kyrpides N."/>
            <person name="Kim E."/>
            <person name="Stephens C."/>
            <person name="Richardson P."/>
        </authorList>
    </citation>
    <scope>NUCLEOTIDE SEQUENCE [LARGE SCALE GENOMIC DNA]</scope>
    <source>
        <strain evidence="16">K31</strain>
    </source>
</reference>
<dbReference type="GO" id="GO:0012505">
    <property type="term" value="C:endomembrane system"/>
    <property type="evidence" value="ECO:0007669"/>
    <property type="project" value="UniProtKB-SubCell"/>
</dbReference>
<evidence type="ECO:0000256" key="4">
    <source>
        <dbReference type="ARBA" id="ARBA00022692"/>
    </source>
</evidence>
<comment type="similarity">
    <text evidence="1 13 14">Belongs to the ATPase B chain family.</text>
</comment>
<evidence type="ECO:0000256" key="2">
    <source>
        <dbReference type="ARBA" id="ARBA00022448"/>
    </source>
</evidence>
<proteinExistence type="inferred from homology"/>
<keyword evidence="13" id="KW-1003">Cell membrane</keyword>
<evidence type="ECO:0000256" key="12">
    <source>
        <dbReference type="ARBA" id="ARBA00037847"/>
    </source>
</evidence>
<evidence type="ECO:0000256" key="6">
    <source>
        <dbReference type="ARBA" id="ARBA00022989"/>
    </source>
</evidence>
<dbReference type="KEGG" id="cak:Caul_4379"/>
<dbReference type="eggNOG" id="COG0711">
    <property type="taxonomic scope" value="Bacteria"/>
</dbReference>
<dbReference type="HAMAP" id="MF_01398">
    <property type="entry name" value="ATP_synth_b_bprime"/>
    <property type="match status" value="1"/>
</dbReference>
<gene>
    <name evidence="13" type="primary">atpF</name>
    <name evidence="16" type="ordered locus">Caul_4379</name>
</gene>
<dbReference type="GO" id="GO:0046961">
    <property type="term" value="F:proton-transporting ATPase activity, rotational mechanism"/>
    <property type="evidence" value="ECO:0007669"/>
    <property type="project" value="TreeGrafter"/>
</dbReference>